<evidence type="ECO:0000313" key="1">
    <source>
        <dbReference type="EMBL" id="AFX98305.1"/>
    </source>
</evidence>
<dbReference type="KEGG" id="thal:A1OE_94"/>
<organism evidence="1 2">
    <name type="scientific">Candidatus Endolissoclinum faulkneri L2</name>
    <dbReference type="NCBI Taxonomy" id="1193729"/>
    <lineage>
        <taxon>Bacteria</taxon>
        <taxon>Pseudomonadati</taxon>
        <taxon>Pseudomonadota</taxon>
        <taxon>Alphaproteobacteria</taxon>
        <taxon>Rhodospirillales</taxon>
        <taxon>Rhodospirillaceae</taxon>
        <taxon>Candidatus Endolissoclinum</taxon>
    </lineage>
</organism>
<reference evidence="1 2" key="1">
    <citation type="journal article" date="2012" name="Proc. Natl. Acad. Sci. U.S.A.">
        <title>Genome streamlining and chemical defense in a coral reef symbiosis.</title>
        <authorList>
            <person name="Kwan J.C."/>
            <person name="Donia M.S."/>
            <person name="Han A.W."/>
            <person name="Hirose E."/>
            <person name="Haygood M.G."/>
            <person name="Schmidt E.W."/>
        </authorList>
    </citation>
    <scope>NUCLEOTIDE SEQUENCE [LARGE SCALE GENOMIC DNA]</scope>
    <source>
        <strain evidence="1 2">L2</strain>
    </source>
</reference>
<dbReference type="HOGENOM" id="CLU_3115759_0_0_5"/>
<dbReference type="AlphaFoldDB" id="K7YFE3"/>
<name>K7YFE3_9PROT</name>
<gene>
    <name evidence="1" type="ORF">A1OE_94</name>
</gene>
<dbReference type="EMBL" id="CP003539">
    <property type="protein sequence ID" value="AFX98305.1"/>
    <property type="molecule type" value="Genomic_DNA"/>
</dbReference>
<keyword evidence="2" id="KW-1185">Reference proteome</keyword>
<proteinExistence type="predicted"/>
<protein>
    <submittedName>
        <fullName evidence="1">Uncharacterized protein</fullName>
    </submittedName>
</protein>
<evidence type="ECO:0000313" key="2">
    <source>
        <dbReference type="Proteomes" id="UP000010077"/>
    </source>
</evidence>
<sequence length="50" mass="5714">MRLYIPIIEPKSILRVNSTSHCFINHNFFTKILTIAKLVTLSNKLAAVDK</sequence>
<accession>K7YFE3</accession>
<dbReference type="Proteomes" id="UP000010077">
    <property type="component" value="Chromosome"/>
</dbReference>
<dbReference type="STRING" id="1193729.A1OE_94"/>